<evidence type="ECO:0000256" key="3">
    <source>
        <dbReference type="ARBA" id="ARBA00019048"/>
    </source>
</evidence>
<evidence type="ECO:0000259" key="9">
    <source>
        <dbReference type="Pfam" id="PF00483"/>
    </source>
</evidence>
<evidence type="ECO:0000256" key="5">
    <source>
        <dbReference type="ARBA" id="ARBA00022695"/>
    </source>
</evidence>
<gene>
    <name evidence="10" type="primary">galU</name>
    <name evidence="10" type="ORF">ENJ51_07975</name>
</gene>
<evidence type="ECO:0000256" key="4">
    <source>
        <dbReference type="ARBA" id="ARBA00022679"/>
    </source>
</evidence>
<accession>A0A7V2WV28</accession>
<comment type="similarity">
    <text evidence="1 8">Belongs to the UDPGP type 2 family.</text>
</comment>
<name>A0A7V2WV28_LEUMU</name>
<evidence type="ECO:0000256" key="6">
    <source>
        <dbReference type="ARBA" id="ARBA00037294"/>
    </source>
</evidence>
<dbReference type="AlphaFoldDB" id="A0A7V2WV28"/>
<dbReference type="PANTHER" id="PTHR43197">
    <property type="entry name" value="UTP--GLUCOSE-1-PHOSPHATE URIDYLYLTRANSFERASE"/>
    <property type="match status" value="1"/>
</dbReference>
<proteinExistence type="inferred from homology"/>
<dbReference type="NCBIfam" id="TIGR01099">
    <property type="entry name" value="galU"/>
    <property type="match status" value="1"/>
</dbReference>
<reference evidence="10" key="1">
    <citation type="journal article" date="2020" name="mSystems">
        <title>Genome- and Community-Level Interaction Insights into Carbon Utilization and Element Cycling Functions of Hydrothermarchaeota in Hydrothermal Sediment.</title>
        <authorList>
            <person name="Zhou Z."/>
            <person name="Liu Y."/>
            <person name="Xu W."/>
            <person name="Pan J."/>
            <person name="Luo Z.H."/>
            <person name="Li M."/>
        </authorList>
    </citation>
    <scope>NUCLEOTIDE SEQUENCE [LARGE SCALE GENOMIC DNA]</scope>
    <source>
        <strain evidence="10">HyVt-493</strain>
    </source>
</reference>
<evidence type="ECO:0000256" key="7">
    <source>
        <dbReference type="ARBA" id="ARBA00048128"/>
    </source>
</evidence>
<dbReference type="GO" id="GO:0006011">
    <property type="term" value="P:UDP-alpha-D-glucose metabolic process"/>
    <property type="evidence" value="ECO:0007669"/>
    <property type="project" value="InterPro"/>
</dbReference>
<dbReference type="InterPro" id="IPR029044">
    <property type="entry name" value="Nucleotide-diphossugar_trans"/>
</dbReference>
<comment type="caution">
    <text evidence="10">The sequence shown here is derived from an EMBL/GenBank/DDBJ whole genome shotgun (WGS) entry which is preliminary data.</text>
</comment>
<dbReference type="GO" id="GO:0003983">
    <property type="term" value="F:UTP:glucose-1-phosphate uridylyltransferase activity"/>
    <property type="evidence" value="ECO:0007669"/>
    <property type="project" value="UniProtKB-EC"/>
</dbReference>
<keyword evidence="4 8" id="KW-0808">Transferase</keyword>
<comment type="catalytic activity">
    <reaction evidence="7 8">
        <text>alpha-D-glucose 1-phosphate + UTP + H(+) = UDP-alpha-D-glucose + diphosphate</text>
        <dbReference type="Rhea" id="RHEA:19889"/>
        <dbReference type="ChEBI" id="CHEBI:15378"/>
        <dbReference type="ChEBI" id="CHEBI:33019"/>
        <dbReference type="ChEBI" id="CHEBI:46398"/>
        <dbReference type="ChEBI" id="CHEBI:58601"/>
        <dbReference type="ChEBI" id="CHEBI:58885"/>
        <dbReference type="EC" id="2.7.7.9"/>
    </reaction>
</comment>
<dbReference type="EMBL" id="DRMS01000297">
    <property type="protein sequence ID" value="HFC92736.1"/>
    <property type="molecule type" value="Genomic_DNA"/>
</dbReference>
<evidence type="ECO:0000256" key="8">
    <source>
        <dbReference type="RuleBase" id="RU361259"/>
    </source>
</evidence>
<feature type="domain" description="Nucleotidyl transferase" evidence="9">
    <location>
        <begin position="7"/>
        <end position="278"/>
    </location>
</feature>
<dbReference type="InterPro" id="IPR005835">
    <property type="entry name" value="NTP_transferase_dom"/>
</dbReference>
<sequence>MKTKLRKAVIPVAGFGTRMLPATKAIPKEMLPVVDKPMIQYIVDECVAAGIKEIVLVTHSSKSAIENHFDVNFELAESLIRGNKDALLKEIHAISPDVTFIHVRQGEAKGLGHAILCALPAVGDDPFVVLLPDVIIDAYSCDLKTENLSEMMRLFDQTGTSQIMVEPVPMEKVSHYGVADVNGASLHAGMSAKMTQVVEKPKQEEAPSNLAVVGRYVLSNKIWDLLKETKRGAGGEIQLTDAIATLMEQETVNAFHMSGSSHDCGSKLGYMMANVEYATQHGELGDDFKAALRQFVDKMD</sequence>
<dbReference type="EC" id="2.7.7.9" evidence="2 8"/>
<dbReference type="Pfam" id="PF00483">
    <property type="entry name" value="NTP_transferase"/>
    <property type="match status" value="1"/>
</dbReference>
<evidence type="ECO:0000313" key="10">
    <source>
        <dbReference type="EMBL" id="HFC92736.1"/>
    </source>
</evidence>
<dbReference type="SUPFAM" id="SSF53448">
    <property type="entry name" value="Nucleotide-diphospho-sugar transferases"/>
    <property type="match status" value="1"/>
</dbReference>
<dbReference type="InterPro" id="IPR005771">
    <property type="entry name" value="GalU_uridylyltTrfase_bac/arc"/>
</dbReference>
<comment type="function">
    <text evidence="6">May play a role in stationary phase survival.</text>
</comment>
<organism evidence="10">
    <name type="scientific">Leucothrix mucor</name>
    <dbReference type="NCBI Taxonomy" id="45248"/>
    <lineage>
        <taxon>Bacteria</taxon>
        <taxon>Pseudomonadati</taxon>
        <taxon>Pseudomonadota</taxon>
        <taxon>Gammaproteobacteria</taxon>
        <taxon>Thiotrichales</taxon>
        <taxon>Thiotrichaceae</taxon>
        <taxon>Leucothrix</taxon>
    </lineage>
</organism>
<dbReference type="CDD" id="cd02541">
    <property type="entry name" value="UGPase_prokaryotic"/>
    <property type="match status" value="1"/>
</dbReference>
<dbReference type="PANTHER" id="PTHR43197:SF1">
    <property type="entry name" value="UTP--GLUCOSE-1-PHOSPHATE URIDYLYLTRANSFERASE"/>
    <property type="match status" value="1"/>
</dbReference>
<evidence type="ECO:0000256" key="2">
    <source>
        <dbReference type="ARBA" id="ARBA00012415"/>
    </source>
</evidence>
<evidence type="ECO:0000256" key="1">
    <source>
        <dbReference type="ARBA" id="ARBA00006890"/>
    </source>
</evidence>
<dbReference type="Proteomes" id="UP000885750">
    <property type="component" value="Unassembled WGS sequence"/>
</dbReference>
<keyword evidence="5 8" id="KW-0548">Nucleotidyltransferase</keyword>
<dbReference type="Gene3D" id="3.90.550.10">
    <property type="entry name" value="Spore Coat Polysaccharide Biosynthesis Protein SpsA, Chain A"/>
    <property type="match status" value="1"/>
</dbReference>
<protein>
    <recommendedName>
        <fullName evidence="3 8">UTP--glucose-1-phosphate uridylyltransferase</fullName>
        <ecNumber evidence="2 8">2.7.7.9</ecNumber>
    </recommendedName>
    <alternativeName>
        <fullName evidence="8">UDP-glucose pyrophosphorylase</fullName>
    </alternativeName>
</protein>